<evidence type="ECO:0000256" key="2">
    <source>
        <dbReference type="ARBA" id="ARBA00010219"/>
    </source>
</evidence>
<feature type="binding site" evidence="8">
    <location>
        <position position="150"/>
    </location>
    <ligand>
        <name>substrate</name>
    </ligand>
</feature>
<feature type="site" description="Could be important to modulate the pK values of the two catalytic cysteine residues" evidence="8">
    <location>
        <position position="198"/>
    </location>
</feature>
<feature type="binding site" evidence="8">
    <location>
        <position position="51"/>
    </location>
    <ligand>
        <name>substrate</name>
    </ligand>
</feature>
<dbReference type="UniPathway" id="UPA00034">
    <property type="reaction ID" value="UER00025"/>
</dbReference>
<protein>
    <recommendedName>
        <fullName evidence="3 8">Diaminopimelate epimerase</fullName>
        <shortName evidence="8">DAP epimerase</shortName>
        <ecNumber evidence="3 8">5.1.1.7</ecNumber>
    </recommendedName>
    <alternativeName>
        <fullName evidence="8">PLP-independent amino acid racemase</fullName>
    </alternativeName>
</protein>
<comment type="pathway">
    <text evidence="1 8">Amino-acid biosynthesis; L-lysine biosynthesis via DAP pathway; DL-2,6-diaminopimelate from LL-2,6-diaminopimelate: step 1/1.</text>
</comment>
<dbReference type="HAMAP" id="MF_00197">
    <property type="entry name" value="DAP_epimerase"/>
    <property type="match status" value="1"/>
</dbReference>
<dbReference type="PANTHER" id="PTHR31689:SF0">
    <property type="entry name" value="DIAMINOPIMELATE EPIMERASE"/>
    <property type="match status" value="1"/>
</dbReference>
<feature type="binding site" evidence="8">
    <location>
        <begin position="208"/>
        <end position="209"/>
    </location>
    <ligand>
        <name>substrate</name>
    </ligand>
</feature>
<feature type="active site" description="Proton donor" evidence="8">
    <location>
        <position position="80"/>
    </location>
</feature>
<keyword evidence="4 8" id="KW-0028">Amino-acid biosynthesis</keyword>
<reference evidence="10 11" key="1">
    <citation type="submission" date="2013-04" db="EMBL/GenBank/DDBJ databases">
        <title>Gluconobacter oxydans NBRC 3293 whole genome sequence.</title>
        <authorList>
            <person name="Matsutani M."/>
            <person name="Yakushi T."/>
            <person name="Matsushita K."/>
        </authorList>
    </citation>
    <scope>NUCLEOTIDE SEQUENCE [LARGE SCALE GENOMIC DNA]</scope>
    <source>
        <strain evidence="10 11">NBRC 3293</strain>
    </source>
</reference>
<evidence type="ECO:0000256" key="4">
    <source>
        <dbReference type="ARBA" id="ARBA00022605"/>
    </source>
</evidence>
<dbReference type="PANTHER" id="PTHR31689">
    <property type="entry name" value="DIAMINOPIMELATE EPIMERASE, CHLOROPLASTIC"/>
    <property type="match status" value="1"/>
</dbReference>
<organism evidence="10 11">
    <name type="scientific">Gluconobacter oxydans NBRC 3293</name>
    <dbReference type="NCBI Taxonomy" id="1315969"/>
    <lineage>
        <taxon>Bacteria</taxon>
        <taxon>Pseudomonadati</taxon>
        <taxon>Pseudomonadota</taxon>
        <taxon>Alphaproteobacteria</taxon>
        <taxon>Acetobacterales</taxon>
        <taxon>Acetobacteraceae</taxon>
        <taxon>Gluconobacter</taxon>
    </lineage>
</organism>
<evidence type="ECO:0000256" key="5">
    <source>
        <dbReference type="ARBA" id="ARBA00023154"/>
    </source>
</evidence>
<dbReference type="Gene3D" id="3.10.310.10">
    <property type="entry name" value="Diaminopimelate Epimerase, Chain A, domain 1"/>
    <property type="match status" value="2"/>
</dbReference>
<evidence type="ECO:0000313" key="10">
    <source>
        <dbReference type="EMBL" id="GEM16976.1"/>
    </source>
</evidence>
<feature type="active site" description="Proton acceptor" evidence="8">
    <location>
        <position position="207"/>
    </location>
</feature>
<feature type="active site" evidence="9">
    <location>
        <position position="80"/>
    </location>
</feature>
<comment type="caution">
    <text evidence="10">The sequence shown here is derived from an EMBL/GenBank/DDBJ whole genome shotgun (WGS) entry which is preliminary data.</text>
</comment>
<keyword evidence="5 8" id="KW-0457">Lysine biosynthesis</keyword>
<evidence type="ECO:0000256" key="1">
    <source>
        <dbReference type="ARBA" id="ARBA00005196"/>
    </source>
</evidence>
<dbReference type="EC" id="5.1.1.7" evidence="3 8"/>
<comment type="function">
    <text evidence="8">Catalyzes the stereoinversion of LL-2,6-diaminopimelate (L,L-DAP) to meso-diaminopimelate (meso-DAP), a precursor of L-lysine and an essential component of the bacterial peptidoglycan.</text>
</comment>
<dbReference type="Proteomes" id="UP000484858">
    <property type="component" value="Unassembled WGS sequence"/>
</dbReference>
<evidence type="ECO:0000313" key="11">
    <source>
        <dbReference type="Proteomes" id="UP000484858"/>
    </source>
</evidence>
<keyword evidence="6 8" id="KW-0413">Isomerase</keyword>
<accession>A0A829X908</accession>
<comment type="similarity">
    <text evidence="2 8">Belongs to the diaminopimelate epimerase family.</text>
</comment>
<dbReference type="InterPro" id="IPR018510">
    <property type="entry name" value="DAP_epimerase_AS"/>
</dbReference>
<dbReference type="InterPro" id="IPR001653">
    <property type="entry name" value="DAP_epimerase_DapF"/>
</dbReference>
<dbReference type="Pfam" id="PF01678">
    <property type="entry name" value="DAP_epimerase"/>
    <property type="match status" value="2"/>
</dbReference>
<evidence type="ECO:0000256" key="6">
    <source>
        <dbReference type="ARBA" id="ARBA00023235"/>
    </source>
</evidence>
<dbReference type="GO" id="GO:0009089">
    <property type="term" value="P:lysine biosynthetic process via diaminopimelate"/>
    <property type="evidence" value="ECO:0007669"/>
    <property type="project" value="UniProtKB-UniRule"/>
</dbReference>
<feature type="binding site" evidence="8">
    <location>
        <position position="71"/>
    </location>
    <ligand>
        <name>substrate</name>
    </ligand>
</feature>
<dbReference type="GO" id="GO:0005829">
    <property type="term" value="C:cytosol"/>
    <property type="evidence" value="ECO:0007669"/>
    <property type="project" value="TreeGrafter"/>
</dbReference>
<dbReference type="EMBL" id="BARJ01000008">
    <property type="protein sequence ID" value="GEM16976.1"/>
    <property type="molecule type" value="Genomic_DNA"/>
</dbReference>
<gene>
    <name evidence="8" type="primary">dapF</name>
    <name evidence="10" type="ORF">NBRC3293_1473</name>
</gene>
<name>A0A829X908_GLUOY</name>
<dbReference type="SUPFAM" id="SSF54506">
    <property type="entry name" value="Diaminopimelate epimerase-like"/>
    <property type="match status" value="1"/>
</dbReference>
<evidence type="ECO:0000256" key="8">
    <source>
        <dbReference type="HAMAP-Rule" id="MF_00197"/>
    </source>
</evidence>
<comment type="subcellular location">
    <subcellularLocation>
        <location evidence="8">Cytoplasm</location>
    </subcellularLocation>
</comment>
<feature type="site" description="Could be important to modulate the pK values of the two catalytic cysteine residues" evidence="8">
    <location>
        <position position="152"/>
    </location>
</feature>
<feature type="binding site" evidence="8">
    <location>
        <position position="18"/>
    </location>
    <ligand>
        <name>substrate</name>
    </ligand>
</feature>
<dbReference type="GO" id="GO:0008837">
    <property type="term" value="F:diaminopimelate epimerase activity"/>
    <property type="evidence" value="ECO:0007669"/>
    <property type="project" value="UniProtKB-UniRule"/>
</dbReference>
<comment type="catalytic activity">
    <reaction evidence="7 8">
        <text>(2S,6S)-2,6-diaminopimelate = meso-2,6-diaminopimelate</text>
        <dbReference type="Rhea" id="RHEA:15393"/>
        <dbReference type="ChEBI" id="CHEBI:57609"/>
        <dbReference type="ChEBI" id="CHEBI:57791"/>
        <dbReference type="EC" id="5.1.1.7"/>
    </reaction>
</comment>
<feature type="binding site" evidence="8">
    <location>
        <begin position="81"/>
        <end position="82"/>
    </location>
    <ligand>
        <name>substrate</name>
    </ligand>
</feature>
<evidence type="ECO:0000256" key="9">
    <source>
        <dbReference type="PROSITE-ProRule" id="PRU10125"/>
    </source>
</evidence>
<evidence type="ECO:0000256" key="7">
    <source>
        <dbReference type="ARBA" id="ARBA00051712"/>
    </source>
</evidence>
<sequence>MRGAIMTLSFTKMHGLGNDFVVIDGRQNDPVLDTAMIRHLCDRRFGIGCDQLVLLTPPTLAGADVHVRFFNPDGSEAGACGNASRCVAKFVGGTPTLQTAAGLLPTAQDGDLFTVDMGAPRLDWQDVPLSKACDTLHLPLHDAAACSMGNPHATLFGDTSRAEALGPALERDPLFPERANIGFAQILSPTHMRLRVWERGAGLTLACGSGACAAVVNAVRRGLTERTCTVTMDGGDLRITWREDGHVLMTGPAVTVFHGTTA</sequence>
<proteinExistence type="inferred from homology"/>
<dbReference type="PROSITE" id="PS01326">
    <property type="entry name" value="DAP_EPIMERASE"/>
    <property type="match status" value="1"/>
</dbReference>
<feature type="binding site" evidence="8">
    <location>
        <begin position="198"/>
        <end position="199"/>
    </location>
    <ligand>
        <name>substrate</name>
    </ligand>
</feature>
<comment type="subunit">
    <text evidence="8">Homodimer.</text>
</comment>
<dbReference type="AlphaFoldDB" id="A0A829X908"/>
<feature type="binding site" evidence="8">
    <location>
        <position position="180"/>
    </location>
    <ligand>
        <name>substrate</name>
    </ligand>
</feature>
<dbReference type="NCBIfam" id="TIGR00652">
    <property type="entry name" value="DapF"/>
    <property type="match status" value="1"/>
</dbReference>
<keyword evidence="8" id="KW-0963">Cytoplasm</keyword>
<evidence type="ECO:0000256" key="3">
    <source>
        <dbReference type="ARBA" id="ARBA00013080"/>
    </source>
</evidence>